<dbReference type="Pfam" id="PF01590">
    <property type="entry name" value="GAF"/>
    <property type="match status" value="4"/>
</dbReference>
<dbReference type="SMART" id="SM00065">
    <property type="entry name" value="GAF"/>
    <property type="match status" value="4"/>
</dbReference>
<evidence type="ECO:0000256" key="1">
    <source>
        <dbReference type="ARBA" id="ARBA00022801"/>
    </source>
</evidence>
<dbReference type="InterPro" id="IPR029016">
    <property type="entry name" value="GAF-like_dom_sf"/>
</dbReference>
<keyword evidence="2" id="KW-0175">Coiled coil</keyword>
<dbReference type="Gene3D" id="3.30.450.40">
    <property type="match status" value="4"/>
</dbReference>
<dbReference type="InterPro" id="IPR052016">
    <property type="entry name" value="Bact_Sigma-Reg"/>
</dbReference>
<evidence type="ECO:0000259" key="3">
    <source>
        <dbReference type="PROSITE" id="PS50046"/>
    </source>
</evidence>
<sequence length="826" mass="93257">MSKSKSSKYVTLDLQTYELLTQELSNLRGRVAQLESAGSTRPTQVAKQQALLTVVTKIRESLDLESIFKSTATEVRQLLQADRVGMYRFYPDSGFNEGEFVSEDVLSPFKSALAAKINDHCFGNKYANYYQQGHIWATSDIYALDLSDCHIAILSRFQVRANLVVPLLQGDHLWGLLCIHQCSAPRQWQDSEIEFVSQIALHLGVALQQAEFVAQLQNQSAHLTTAVAQAVGREKAIAAIIDKIRQSLDIRTIFQTTTQEVQQLLKADRVVIYRFHQDWSGEFVVESASQGWNSLMEKQLENPELCENISECSVKYLAGSQLADTYLQATEGGEFARGEVFRVCNDIYKAQFSQCYLEALESYQAKAYAIIAIYQGQSLWGLLAAFQNSGPRDWDESEVNFLIQISRQLGIAIQQAQLLGQAQKRSVELQTTLTAQLQQRAQELAKEAERERALAQVIDKIRRTLDLDTIFQTATCEVRQLLNADRVVVFQFDPNSDCYGEELFEEGTLLPSQSALETKNSDRYFWEGCTLDYQVGQIMALDDICESNSSKEAVANISVCQVKSNLVLPLFKGERVWGLLCICQCSSPRQWQDEEKGFVSKIALHLGVALQQSELLAQAQMRSLELQKALAQVQAQKEQQVKAAQQERALARVIERIRQTLDIDTIFSATTQEVRQILKCDRVAVYRFLPDWSGEFVFESLVSGWIELAQGNFKTIWSDSHLQQTQGGRYRHHESLAIDDIYKANHSDCYIEVLEQFQVKAYMIVPVFVGENLWGLLGAYQHSSSRNWKPRELNLLTQVGNQLGVALQQAQLLGQLKEAKENADAA</sequence>
<feature type="domain" description="Phytochrome chromophore attachment site" evidence="3">
    <location>
        <begin position="662"/>
        <end position="802"/>
    </location>
</feature>
<feature type="non-terminal residue" evidence="4">
    <location>
        <position position="826"/>
    </location>
</feature>
<dbReference type="PANTHER" id="PTHR43156:SF2">
    <property type="entry name" value="STAGE II SPORULATION PROTEIN E"/>
    <property type="match status" value="1"/>
</dbReference>
<dbReference type="InterPro" id="IPR016132">
    <property type="entry name" value="Phyto_chromo_attachment"/>
</dbReference>
<dbReference type="GO" id="GO:0016791">
    <property type="term" value="F:phosphatase activity"/>
    <property type="evidence" value="ECO:0007669"/>
    <property type="project" value="TreeGrafter"/>
</dbReference>
<feature type="domain" description="Phytochrome chromophore attachment site" evidence="3">
    <location>
        <begin position="249"/>
        <end position="408"/>
    </location>
</feature>
<reference evidence="4" key="1">
    <citation type="submission" date="2019-11" db="EMBL/GenBank/DDBJ databases">
        <title>Genomic insights into an expanded diversity of filamentous marine cyanobacteria reveals the extraordinary biosynthetic potential of Moorea and Okeania.</title>
        <authorList>
            <person name="Ferreira Leao T."/>
            <person name="Wang M."/>
            <person name="Moss N."/>
            <person name="Da Silva R."/>
            <person name="Sanders J."/>
            <person name="Nurk S."/>
            <person name="Gurevich A."/>
            <person name="Humphrey G."/>
            <person name="Reher R."/>
            <person name="Zhu Q."/>
            <person name="Belda-Ferre P."/>
            <person name="Glukhov E."/>
            <person name="Rex R."/>
            <person name="Dorrestein P.C."/>
            <person name="Knight R."/>
            <person name="Pevzner P."/>
            <person name="Gerwick W.H."/>
            <person name="Gerwick L."/>
        </authorList>
    </citation>
    <scope>NUCLEOTIDE SEQUENCE</scope>
    <source>
        <strain evidence="4">SIO1C4</strain>
    </source>
</reference>
<proteinExistence type="predicted"/>
<name>A0A6B3NBZ5_9CYAN</name>
<dbReference type="AlphaFoldDB" id="A0A6B3NBZ5"/>
<accession>A0A6B3NBZ5</accession>
<organism evidence="4">
    <name type="scientific">Symploca sp. SIO1C4</name>
    <dbReference type="NCBI Taxonomy" id="2607765"/>
    <lineage>
        <taxon>Bacteria</taxon>
        <taxon>Bacillati</taxon>
        <taxon>Cyanobacteriota</taxon>
        <taxon>Cyanophyceae</taxon>
        <taxon>Coleofasciculales</taxon>
        <taxon>Coleofasciculaceae</taxon>
        <taxon>Symploca</taxon>
    </lineage>
</organism>
<feature type="domain" description="Phytochrome chromophore attachment site" evidence="3">
    <location>
        <begin position="466"/>
        <end position="605"/>
    </location>
</feature>
<gene>
    <name evidence="4" type="ORF">F6J89_10875</name>
</gene>
<keyword evidence="1" id="KW-0378">Hydrolase</keyword>
<dbReference type="InterPro" id="IPR003018">
    <property type="entry name" value="GAF"/>
</dbReference>
<evidence type="ECO:0000313" key="4">
    <source>
        <dbReference type="EMBL" id="NER28112.1"/>
    </source>
</evidence>
<dbReference type="EMBL" id="JAAHFQ010000172">
    <property type="protein sequence ID" value="NER28112.1"/>
    <property type="molecule type" value="Genomic_DNA"/>
</dbReference>
<evidence type="ECO:0000256" key="2">
    <source>
        <dbReference type="SAM" id="Coils"/>
    </source>
</evidence>
<feature type="domain" description="Phytochrome chromophore attachment site" evidence="3">
    <location>
        <begin position="63"/>
        <end position="202"/>
    </location>
</feature>
<dbReference type="PANTHER" id="PTHR43156">
    <property type="entry name" value="STAGE II SPORULATION PROTEIN E-RELATED"/>
    <property type="match status" value="1"/>
</dbReference>
<dbReference type="PROSITE" id="PS50046">
    <property type="entry name" value="PHYTOCHROME_2"/>
    <property type="match status" value="4"/>
</dbReference>
<comment type="caution">
    <text evidence="4">The sequence shown here is derived from an EMBL/GenBank/DDBJ whole genome shotgun (WGS) entry which is preliminary data.</text>
</comment>
<dbReference type="SUPFAM" id="SSF55781">
    <property type="entry name" value="GAF domain-like"/>
    <property type="match status" value="4"/>
</dbReference>
<feature type="coiled-coil region" evidence="2">
    <location>
        <begin position="616"/>
        <end position="647"/>
    </location>
</feature>
<protein>
    <submittedName>
        <fullName evidence="4">GAF domain-containing protein</fullName>
    </submittedName>
</protein>